<dbReference type="Gene3D" id="3.10.10.10">
    <property type="entry name" value="HIV Type 1 Reverse Transcriptase, subunit A, domain 1"/>
    <property type="match status" value="1"/>
</dbReference>
<keyword evidence="4" id="KW-0540">Nuclease</keyword>
<evidence type="ECO:0000256" key="15">
    <source>
        <dbReference type="ARBA" id="ARBA00023172"/>
    </source>
</evidence>
<gene>
    <name evidence="19" type="ORF">PSHT_05787</name>
</gene>
<dbReference type="GO" id="GO:0046872">
    <property type="term" value="F:metal ion binding"/>
    <property type="evidence" value="ECO:0007669"/>
    <property type="project" value="UniProtKB-KW"/>
</dbReference>
<dbReference type="Gene3D" id="3.10.20.370">
    <property type="match status" value="1"/>
</dbReference>
<feature type="compositionally biased region" description="Acidic residues" evidence="16">
    <location>
        <begin position="1704"/>
        <end position="1716"/>
    </location>
</feature>
<comment type="caution">
    <text evidence="19">The sequence shown here is derived from an EMBL/GenBank/DDBJ whole genome shotgun (WGS) entry which is preliminary data.</text>
</comment>
<keyword evidence="7" id="KW-0255">Endonuclease</keyword>
<dbReference type="Pfam" id="PF24626">
    <property type="entry name" value="SH3_Tf2-1"/>
    <property type="match status" value="1"/>
</dbReference>
<dbReference type="InterPro" id="IPR005162">
    <property type="entry name" value="Retrotrans_gag_dom"/>
</dbReference>
<dbReference type="GO" id="GO:0005634">
    <property type="term" value="C:nucleus"/>
    <property type="evidence" value="ECO:0007669"/>
    <property type="project" value="UniProtKB-ARBA"/>
</dbReference>
<accession>A0A2S4W9N8</accession>
<evidence type="ECO:0000256" key="14">
    <source>
        <dbReference type="ARBA" id="ARBA00023125"/>
    </source>
</evidence>
<evidence type="ECO:0000256" key="6">
    <source>
        <dbReference type="ARBA" id="ARBA00022750"/>
    </source>
</evidence>
<keyword evidence="20" id="KW-1185">Reference proteome</keyword>
<evidence type="ECO:0000313" key="20">
    <source>
        <dbReference type="Proteomes" id="UP000238274"/>
    </source>
</evidence>
<feature type="domain" description="Reverse transcriptase" evidence="17">
    <location>
        <begin position="661"/>
        <end position="840"/>
    </location>
</feature>
<keyword evidence="3" id="KW-0548">Nucleotidyltransferase</keyword>
<dbReference type="InterPro" id="IPR043502">
    <property type="entry name" value="DNA/RNA_pol_sf"/>
</dbReference>
<dbReference type="InterPro" id="IPR012337">
    <property type="entry name" value="RNaseH-like_sf"/>
</dbReference>
<feature type="region of interest" description="Disordered" evidence="16">
    <location>
        <begin position="1604"/>
        <end position="1636"/>
    </location>
</feature>
<dbReference type="PANTHER" id="PTHR37984">
    <property type="entry name" value="PROTEIN CBG26694"/>
    <property type="match status" value="1"/>
</dbReference>
<dbReference type="CDD" id="cd00303">
    <property type="entry name" value="retropepsin_like"/>
    <property type="match status" value="1"/>
</dbReference>
<dbReference type="Pfam" id="PF17917">
    <property type="entry name" value="RT_RNaseH"/>
    <property type="match status" value="1"/>
</dbReference>
<dbReference type="SUPFAM" id="SSF56672">
    <property type="entry name" value="DNA/RNA polymerases"/>
    <property type="match status" value="1"/>
</dbReference>
<dbReference type="VEuPathDB" id="FungiDB:PSTT_01978"/>
<dbReference type="Gene3D" id="3.30.420.10">
    <property type="entry name" value="Ribonuclease H-like superfamily/Ribonuclease H"/>
    <property type="match status" value="1"/>
</dbReference>
<dbReference type="FunFam" id="3.30.70.270:FF:000020">
    <property type="entry name" value="Transposon Tf2-6 polyprotein-like Protein"/>
    <property type="match status" value="1"/>
</dbReference>
<reference evidence="20" key="2">
    <citation type="journal article" date="2018" name="BMC Genomics">
        <title>Genomic insights into host adaptation between the wheat stripe rust pathogen (Puccinia striiformis f. sp. tritici) and the barley stripe rust pathogen (Puccinia striiformis f. sp. hordei).</title>
        <authorList>
            <person name="Xia C."/>
            <person name="Wang M."/>
            <person name="Yin C."/>
            <person name="Cornejo O.E."/>
            <person name="Hulbert S.H."/>
            <person name="Chen X."/>
        </authorList>
    </citation>
    <scope>NUCLEOTIDE SEQUENCE [LARGE SCALE GENOMIC DNA]</scope>
    <source>
        <strain evidence="20">93TX-2</strain>
    </source>
</reference>
<keyword evidence="12" id="KW-0695">RNA-directed DNA polymerase</keyword>
<dbReference type="Gene3D" id="3.30.70.270">
    <property type="match status" value="2"/>
</dbReference>
<keyword evidence="1" id="KW-0645">Protease</keyword>
<keyword evidence="9" id="KW-0460">Magnesium</keyword>
<evidence type="ECO:0000259" key="18">
    <source>
        <dbReference type="PROSITE" id="PS50994"/>
    </source>
</evidence>
<dbReference type="PROSITE" id="PS50878">
    <property type="entry name" value="RT_POL"/>
    <property type="match status" value="1"/>
</dbReference>
<proteinExistence type="predicted"/>
<evidence type="ECO:0000256" key="16">
    <source>
        <dbReference type="SAM" id="MobiDB-lite"/>
    </source>
</evidence>
<reference evidence="19 20" key="1">
    <citation type="submission" date="2017-12" db="EMBL/GenBank/DDBJ databases">
        <title>Gene loss provides genomic basis for host adaptation in cereal stripe rust fungi.</title>
        <authorList>
            <person name="Xia C."/>
        </authorList>
    </citation>
    <scope>NUCLEOTIDE SEQUENCE [LARGE SCALE GENOMIC DNA]</scope>
    <source>
        <strain evidence="19 20">93TX-2</strain>
    </source>
</reference>
<protein>
    <recommendedName>
        <fullName evidence="21">Reverse transcriptase</fullName>
    </recommendedName>
</protein>
<dbReference type="GO" id="GO:0006508">
    <property type="term" value="P:proteolysis"/>
    <property type="evidence" value="ECO:0007669"/>
    <property type="project" value="UniProtKB-KW"/>
</dbReference>
<dbReference type="GO" id="GO:0003964">
    <property type="term" value="F:RNA-directed DNA polymerase activity"/>
    <property type="evidence" value="ECO:0007669"/>
    <property type="project" value="UniProtKB-KW"/>
</dbReference>
<sequence>MSVNLSSQSHPNSPILAPVGDVRSPIEQKVAQLSEQLASIKLTNANKEAEVGNVAAELDKIKKIFKGLSNDVKDISSMKNMYTEVVSLRNYCRDEVVRIHQEVAGLNQMIQGFHISLEGLSAQVLEIARLGSGVQRDVPEIHFRNPGSNSGEPCPSYNWWMSLLFENARIQDLPTDSVSVEDPYVLDSLSTSKEFLSQLELTFEDKHEIQTAKQRLFSFRQGNKSIEEFNALFNSLCYSVNLTEESRCDCYERALNPKILKIAVLRGDWKITTTLRGKQALAALAAEAQDKISSIDSGSLPVFQQKQQPYHHRPNPPPPPPPARASDGPAPMDLDVLSAESSFTFTRFRALCYKKRAVLFRVKNISDVQRKVELFRNWLAQGGQDVVDALARAAEDERVAKTSRGSNPSGGTAEVPLDAIPPLSLGELCWQQAASEIFADNMEVDRDLCKSNESIFLPFSSPRPIVPIHLLPPNLPSISALSLFDSGASASFIDERFVSRNHLVLHRLAQPLLCRGFDGSLNRSGQITHCWQGQIIIPLPHSKTFRSSVVLYVTRLASASVILGFPWFSSNKISLSGCPSGISFPFSNQSLSVSAAEILPDFLQEFKNVFVTQSLSSLPPHRGEFDCSINLKPNSNPPFVGMYNLSASETEQLREYVDENLRKGFIRESSSPAGAPIFFVKTQNKADRPCVDYRLLNSMTVRDSYPLPLISRLLNNLSGCKFLSKVDLKAAFNLLRIAPGHEWKTAFRTPWGLYEYCVMPFGLANAPAIFQRFIQHVLREYLDVCCFVYIDDILIFSRTEEQHKEDLRKVLSKLQDYSLKASLNKCQFFQSEVKFLGFVITRDGIRMDPSKLSTILDWPYPNSLQQLRRFLGFSNFYRRFIPKFSDLARPLTNLTKEGLCTQENLSKDFPRISFSALKKCFAKAPLLHHFDFSLPRVLHVDSSGYAIAAVLSQPDSNGALHPVSYFSRKLSDRERSWPIFDLEMLAIVSAFEEWRAWLMGTEEPVKVYSDHANLRYFRSAKYLTPKQARWASFLDGFNFVIYHIPGKVNPADGPSRRPDFLSDRPEIKQSGILTKHLHGETVDDIELPAEIAESASHDLFFQRPADDLLELIRNQYSTLEDDEKEALTFRENLFWHQDRVFVPVSHRERIIQFHHDAPTTGHPGIARTLSLLTRSFSWPGIRKDVIQFVKSCDSCQRVKARRQLQEGQLNSLDIPQRPWSVIGMDFITKLPKSGGFDSIMVVIDLLSKATHFIPCKETYSAPQVAQLFRTNVFRLHGIPEKIISDRGSVFVSEFWKSFMFSLGIKKGFSTAYHPQTDGQTERMNQVLEDYLRHFCSYYQDNWDKLLDLAEFSINNLDSSSLGVSPFFFSYGFHPKFSVLNRSSSKKSLDGFIQDMQEVQERAVECLTQAQQRQARYYNAHKRPATQYNPGDQVLLLRKFIESRRINSKLDYRFIGPFKVIEMVGNNAVRLDISRDYPKLHPVFNVSLVVKYISPSEVAGRGTEVGLKDSYYRTARVVDWSKLGQVLDARRRAKVLRAYSWPGTSTEPTLRALGVTLQIQANDMMVTARDFCAKPSSMPVGQTQRILTAFGKGWFRLLGPPAPEADEDGFTVVGGTLSDDESPSPGQAVRKGQSGKKLVKAFPKDSVSHNVVGVIRRERSYTPSDGDSPAPNLNEIPPAGTPGSSESGSHLPLNPEVTLTMQELDQSDESDESDESDNAAKGQYYQRISISDDSDSDDDY</sequence>
<dbReference type="Gene3D" id="1.10.340.70">
    <property type="match status" value="1"/>
</dbReference>
<dbReference type="Pfam" id="PF00665">
    <property type="entry name" value="rve"/>
    <property type="match status" value="1"/>
</dbReference>
<evidence type="ECO:0000256" key="3">
    <source>
        <dbReference type="ARBA" id="ARBA00022695"/>
    </source>
</evidence>
<dbReference type="InterPro" id="IPR036397">
    <property type="entry name" value="RNaseH_sf"/>
</dbReference>
<dbReference type="InterPro" id="IPR041373">
    <property type="entry name" value="RT_RNaseH"/>
</dbReference>
<evidence type="ECO:0000256" key="7">
    <source>
        <dbReference type="ARBA" id="ARBA00022759"/>
    </source>
</evidence>
<keyword evidence="13" id="KW-0239">DNA-directed DNA polymerase</keyword>
<keyword evidence="8" id="KW-0378">Hydrolase</keyword>
<dbReference type="GO" id="GO:0004190">
    <property type="term" value="F:aspartic-type endopeptidase activity"/>
    <property type="evidence" value="ECO:0007669"/>
    <property type="project" value="UniProtKB-KW"/>
</dbReference>
<dbReference type="Pfam" id="PF03732">
    <property type="entry name" value="Retrotrans_gag"/>
    <property type="match status" value="1"/>
</dbReference>
<dbReference type="InterPro" id="IPR056924">
    <property type="entry name" value="SH3_Tf2-1"/>
</dbReference>
<evidence type="ECO:0008006" key="21">
    <source>
        <dbReference type="Google" id="ProtNLM"/>
    </source>
</evidence>
<dbReference type="GO" id="GO:0004519">
    <property type="term" value="F:endonuclease activity"/>
    <property type="evidence" value="ECO:0007669"/>
    <property type="project" value="UniProtKB-KW"/>
</dbReference>
<dbReference type="VEuPathDB" id="FungiDB:PSHT_05787"/>
<evidence type="ECO:0000256" key="10">
    <source>
        <dbReference type="ARBA" id="ARBA00022884"/>
    </source>
</evidence>
<evidence type="ECO:0000256" key="11">
    <source>
        <dbReference type="ARBA" id="ARBA00022908"/>
    </source>
</evidence>
<dbReference type="PROSITE" id="PS50994">
    <property type="entry name" value="INTEGRASE"/>
    <property type="match status" value="1"/>
</dbReference>
<dbReference type="PANTHER" id="PTHR37984:SF5">
    <property type="entry name" value="PROTEIN NYNRIN-LIKE"/>
    <property type="match status" value="1"/>
</dbReference>
<evidence type="ECO:0000256" key="8">
    <source>
        <dbReference type="ARBA" id="ARBA00022801"/>
    </source>
</evidence>
<evidence type="ECO:0000259" key="17">
    <source>
        <dbReference type="PROSITE" id="PS50878"/>
    </source>
</evidence>
<keyword evidence="2" id="KW-0808">Transferase</keyword>
<reference evidence="20" key="3">
    <citation type="journal article" date="2018" name="Mol. Plant Microbe Interact.">
        <title>Genome sequence resources for the wheat stripe rust pathogen (Puccinia striiformis f. sp. tritici) and the barley stripe rust pathogen (Puccinia striiformis f. sp. hordei).</title>
        <authorList>
            <person name="Xia C."/>
            <person name="Wang M."/>
            <person name="Yin C."/>
            <person name="Cornejo O.E."/>
            <person name="Hulbert S.H."/>
            <person name="Chen X."/>
        </authorList>
    </citation>
    <scope>NUCLEOTIDE SEQUENCE [LARGE SCALE GENOMIC DNA]</scope>
    <source>
        <strain evidence="20">93TX-2</strain>
    </source>
</reference>
<dbReference type="GO" id="GO:0015074">
    <property type="term" value="P:DNA integration"/>
    <property type="evidence" value="ECO:0007669"/>
    <property type="project" value="UniProtKB-KW"/>
</dbReference>
<keyword evidence="15" id="KW-0233">DNA recombination</keyword>
<dbReference type="EMBL" id="PKSM01000065">
    <property type="protein sequence ID" value="POW18470.1"/>
    <property type="molecule type" value="Genomic_DNA"/>
</dbReference>
<evidence type="ECO:0000256" key="12">
    <source>
        <dbReference type="ARBA" id="ARBA00022918"/>
    </source>
</evidence>
<dbReference type="Pfam" id="PF17921">
    <property type="entry name" value="Integrase_H2C2"/>
    <property type="match status" value="1"/>
</dbReference>
<dbReference type="FunFam" id="1.10.340.70:FF:000001">
    <property type="entry name" value="Retrovirus-related Pol polyprotein from transposon gypsy-like Protein"/>
    <property type="match status" value="1"/>
</dbReference>
<evidence type="ECO:0000313" key="19">
    <source>
        <dbReference type="EMBL" id="POW18470.1"/>
    </source>
</evidence>
<dbReference type="SUPFAM" id="SSF53098">
    <property type="entry name" value="Ribonuclease H-like"/>
    <property type="match status" value="1"/>
</dbReference>
<dbReference type="GO" id="GO:0003677">
    <property type="term" value="F:DNA binding"/>
    <property type="evidence" value="ECO:0007669"/>
    <property type="project" value="UniProtKB-KW"/>
</dbReference>
<dbReference type="OrthoDB" id="2516739at2759"/>
<evidence type="ECO:0000256" key="1">
    <source>
        <dbReference type="ARBA" id="ARBA00022670"/>
    </source>
</evidence>
<dbReference type="InterPro" id="IPR000477">
    <property type="entry name" value="RT_dom"/>
</dbReference>
<evidence type="ECO:0000256" key="9">
    <source>
        <dbReference type="ARBA" id="ARBA00022842"/>
    </source>
</evidence>
<dbReference type="GO" id="GO:0006310">
    <property type="term" value="P:DNA recombination"/>
    <property type="evidence" value="ECO:0007669"/>
    <property type="project" value="UniProtKB-KW"/>
</dbReference>
<evidence type="ECO:0000256" key="5">
    <source>
        <dbReference type="ARBA" id="ARBA00022723"/>
    </source>
</evidence>
<keyword evidence="5" id="KW-0479">Metal-binding</keyword>
<dbReference type="CDD" id="cd09274">
    <property type="entry name" value="RNase_HI_RT_Ty3"/>
    <property type="match status" value="1"/>
</dbReference>
<dbReference type="FunFam" id="3.30.420.10:FF:000032">
    <property type="entry name" value="Retrovirus-related Pol polyprotein from transposon 297-like Protein"/>
    <property type="match status" value="1"/>
</dbReference>
<dbReference type="InterPro" id="IPR043128">
    <property type="entry name" value="Rev_trsase/Diguanyl_cyclase"/>
</dbReference>
<dbReference type="Proteomes" id="UP000238274">
    <property type="component" value="Unassembled WGS sequence"/>
</dbReference>
<feature type="region of interest" description="Disordered" evidence="16">
    <location>
        <begin position="1652"/>
        <end position="1739"/>
    </location>
</feature>
<evidence type="ECO:0000256" key="4">
    <source>
        <dbReference type="ARBA" id="ARBA00022722"/>
    </source>
</evidence>
<feature type="region of interest" description="Disordered" evidence="16">
    <location>
        <begin position="306"/>
        <end position="331"/>
    </location>
</feature>
<organism evidence="19 20">
    <name type="scientific">Puccinia striiformis</name>
    <dbReference type="NCBI Taxonomy" id="27350"/>
    <lineage>
        <taxon>Eukaryota</taxon>
        <taxon>Fungi</taxon>
        <taxon>Dikarya</taxon>
        <taxon>Basidiomycota</taxon>
        <taxon>Pucciniomycotina</taxon>
        <taxon>Pucciniomycetes</taxon>
        <taxon>Pucciniales</taxon>
        <taxon>Pucciniaceae</taxon>
        <taxon>Puccinia</taxon>
    </lineage>
</organism>
<dbReference type="Pfam" id="PF08284">
    <property type="entry name" value="RVP_2"/>
    <property type="match status" value="1"/>
</dbReference>
<dbReference type="GO" id="GO:0003723">
    <property type="term" value="F:RNA binding"/>
    <property type="evidence" value="ECO:0007669"/>
    <property type="project" value="UniProtKB-KW"/>
</dbReference>
<dbReference type="InterPro" id="IPR050951">
    <property type="entry name" value="Retrovirus_Pol_polyprotein"/>
</dbReference>
<dbReference type="VEuPathDB" id="FungiDB:PSTT_05129"/>
<keyword evidence="11" id="KW-0229">DNA integration</keyword>
<dbReference type="InterPro" id="IPR041588">
    <property type="entry name" value="Integrase_H2C2"/>
</dbReference>
<name>A0A2S4W9N8_9BASI</name>
<keyword evidence="10" id="KW-0694">RNA-binding</keyword>
<dbReference type="InterPro" id="IPR001584">
    <property type="entry name" value="Integrase_cat-core"/>
</dbReference>
<evidence type="ECO:0000256" key="13">
    <source>
        <dbReference type="ARBA" id="ARBA00022932"/>
    </source>
</evidence>
<evidence type="ECO:0000256" key="2">
    <source>
        <dbReference type="ARBA" id="ARBA00022679"/>
    </source>
</evidence>
<keyword evidence="6" id="KW-0064">Aspartyl protease</keyword>
<dbReference type="CDD" id="cd01647">
    <property type="entry name" value="RT_LTR"/>
    <property type="match status" value="1"/>
</dbReference>
<dbReference type="Pfam" id="PF00078">
    <property type="entry name" value="RVT_1"/>
    <property type="match status" value="1"/>
</dbReference>
<dbReference type="GO" id="GO:0003887">
    <property type="term" value="F:DNA-directed DNA polymerase activity"/>
    <property type="evidence" value="ECO:0007669"/>
    <property type="project" value="UniProtKB-KW"/>
</dbReference>
<keyword evidence="14" id="KW-0238">DNA-binding</keyword>
<feature type="domain" description="Integrase catalytic" evidence="18">
    <location>
        <begin position="1214"/>
        <end position="1373"/>
    </location>
</feature>